<protein>
    <recommendedName>
        <fullName evidence="5">MYND-type domain-containing protein</fullName>
    </recommendedName>
</protein>
<dbReference type="SUPFAM" id="SSF144232">
    <property type="entry name" value="HIT/MYND zinc finger-like"/>
    <property type="match status" value="1"/>
</dbReference>
<reference evidence="6" key="1">
    <citation type="submission" date="2023-03" db="EMBL/GenBank/DDBJ databases">
        <title>Massive genome expansion in bonnet fungi (Mycena s.s.) driven by repeated elements and novel gene families across ecological guilds.</title>
        <authorList>
            <consortium name="Lawrence Berkeley National Laboratory"/>
            <person name="Harder C.B."/>
            <person name="Miyauchi S."/>
            <person name="Viragh M."/>
            <person name="Kuo A."/>
            <person name="Thoen E."/>
            <person name="Andreopoulos B."/>
            <person name="Lu D."/>
            <person name="Skrede I."/>
            <person name="Drula E."/>
            <person name="Henrissat B."/>
            <person name="Morin E."/>
            <person name="Kohler A."/>
            <person name="Barry K."/>
            <person name="LaButti K."/>
            <person name="Morin E."/>
            <person name="Salamov A."/>
            <person name="Lipzen A."/>
            <person name="Mereny Z."/>
            <person name="Hegedus B."/>
            <person name="Baldrian P."/>
            <person name="Stursova M."/>
            <person name="Weitz H."/>
            <person name="Taylor A."/>
            <person name="Grigoriev I.V."/>
            <person name="Nagy L.G."/>
            <person name="Martin F."/>
            <person name="Kauserud H."/>
        </authorList>
    </citation>
    <scope>NUCLEOTIDE SEQUENCE</scope>
    <source>
        <strain evidence="6">CBHHK182m</strain>
    </source>
</reference>
<accession>A0AAD7IZU4</accession>
<dbReference type="Pfam" id="PF01753">
    <property type="entry name" value="zf-MYND"/>
    <property type="match status" value="1"/>
</dbReference>
<dbReference type="InterPro" id="IPR002893">
    <property type="entry name" value="Znf_MYND"/>
</dbReference>
<name>A0AAD7IZU4_9AGAR</name>
<evidence type="ECO:0000256" key="1">
    <source>
        <dbReference type="ARBA" id="ARBA00022723"/>
    </source>
</evidence>
<evidence type="ECO:0000256" key="4">
    <source>
        <dbReference type="PROSITE-ProRule" id="PRU00134"/>
    </source>
</evidence>
<dbReference type="PROSITE" id="PS50865">
    <property type="entry name" value="ZF_MYND_2"/>
    <property type="match status" value="1"/>
</dbReference>
<keyword evidence="1" id="KW-0479">Metal-binding</keyword>
<dbReference type="GO" id="GO:0008270">
    <property type="term" value="F:zinc ion binding"/>
    <property type="evidence" value="ECO:0007669"/>
    <property type="project" value="UniProtKB-KW"/>
</dbReference>
<dbReference type="AlphaFoldDB" id="A0AAD7IZU4"/>
<evidence type="ECO:0000259" key="5">
    <source>
        <dbReference type="PROSITE" id="PS50865"/>
    </source>
</evidence>
<evidence type="ECO:0000313" key="6">
    <source>
        <dbReference type="EMBL" id="KAJ7753169.1"/>
    </source>
</evidence>
<evidence type="ECO:0000256" key="2">
    <source>
        <dbReference type="ARBA" id="ARBA00022771"/>
    </source>
</evidence>
<keyword evidence="7" id="KW-1185">Reference proteome</keyword>
<evidence type="ECO:0000313" key="7">
    <source>
        <dbReference type="Proteomes" id="UP001215598"/>
    </source>
</evidence>
<proteinExistence type="predicted"/>
<dbReference type="Proteomes" id="UP001215598">
    <property type="component" value="Unassembled WGS sequence"/>
</dbReference>
<evidence type="ECO:0000256" key="3">
    <source>
        <dbReference type="ARBA" id="ARBA00022833"/>
    </source>
</evidence>
<comment type="caution">
    <text evidence="6">The sequence shown here is derived from an EMBL/GenBank/DDBJ whole genome shotgun (WGS) entry which is preliminary data.</text>
</comment>
<dbReference type="Gene3D" id="6.10.140.2220">
    <property type="match status" value="1"/>
</dbReference>
<keyword evidence="3" id="KW-0862">Zinc</keyword>
<keyword evidence="2 4" id="KW-0863">Zinc-finger</keyword>
<sequence>MSVVLIPTIPHAQKAPAEWNSDWELFLLRPEFAPPHGPAACFTEYLTRIKMTPGLEAATFDGLRGHRDHLCGLQALETEDCLDYFHSRGFEVDWMGATPATRAKHVLIGLAEACSIAANLNQARAYCAHELRLSYLSDTGDVVLELLKSVLADDNSFVPATPKYISTPSWDAFEVMQNNSNPTEMERIALDTILVFRTMLICFVLLYTMRSFLGEALPKVPVLKGATKTRRSEFLTNLAKATLKQTLGTNGAKMQRHEINEGIQQRRALAVRHCASLACCKPEVADGVKFSRCRSCMDNLKREIFYCSRSCQKADWKHRHKDICGKTLNYAESTKIVPHPTELKNASGRIGPPVNGYKRPFPLVRQVTMLNEAPSIDYYLANSQNRDVDLKMADSITPIFRATRETACTTGNIEVIAAFTHFLCWSVNVQGLNTKYGLSPAGVVTQLAREFNIEVGRLRELVRRLQHVQDQHPNRIPPLLLSLDGAAWAQLSAGIVADETAVRFD</sequence>
<feature type="domain" description="MYND-type" evidence="5">
    <location>
        <begin position="276"/>
        <end position="324"/>
    </location>
</feature>
<dbReference type="EMBL" id="JARKIB010000056">
    <property type="protein sequence ID" value="KAJ7753169.1"/>
    <property type="molecule type" value="Genomic_DNA"/>
</dbReference>
<organism evidence="6 7">
    <name type="scientific">Mycena metata</name>
    <dbReference type="NCBI Taxonomy" id="1033252"/>
    <lineage>
        <taxon>Eukaryota</taxon>
        <taxon>Fungi</taxon>
        <taxon>Dikarya</taxon>
        <taxon>Basidiomycota</taxon>
        <taxon>Agaricomycotina</taxon>
        <taxon>Agaricomycetes</taxon>
        <taxon>Agaricomycetidae</taxon>
        <taxon>Agaricales</taxon>
        <taxon>Marasmiineae</taxon>
        <taxon>Mycenaceae</taxon>
        <taxon>Mycena</taxon>
    </lineage>
</organism>
<gene>
    <name evidence="6" type="ORF">B0H16DRAFT_1690831</name>
</gene>